<comment type="caution">
    <text evidence="1">The sequence shown here is derived from an EMBL/GenBank/DDBJ whole genome shotgun (WGS) entry which is preliminary data.</text>
</comment>
<accession>A0ABV8JWU4</accession>
<evidence type="ECO:0000313" key="2">
    <source>
        <dbReference type="Proteomes" id="UP001595814"/>
    </source>
</evidence>
<proteinExistence type="predicted"/>
<protein>
    <submittedName>
        <fullName evidence="1">Uncharacterized protein</fullName>
    </submittedName>
</protein>
<sequence length="172" mass="20345">MTHDNNPLELYGLERSHIPFGKLKNHTDSLNIPENLKENFIAFCDSQRQTCSYSIGVFDKMEIWRTPYELYYALYEFAHNSCKDYNCSKYFAFFKYEEILESSNQGETAKTMLEKLYDLEKKVGGQKVDSFDAEKGNSVNLRLWGKKIMVRLNNSYKNLEVNYPYLEFHLDH</sequence>
<dbReference type="Proteomes" id="UP001595814">
    <property type="component" value="Unassembled WGS sequence"/>
</dbReference>
<keyword evidence="2" id="KW-1185">Reference proteome</keyword>
<evidence type="ECO:0000313" key="1">
    <source>
        <dbReference type="EMBL" id="MFC4097279.1"/>
    </source>
</evidence>
<organism evidence="1 2">
    <name type="scientific">Euzebyella saccharophila</name>
    <dbReference type="NCBI Taxonomy" id="679664"/>
    <lineage>
        <taxon>Bacteria</taxon>
        <taxon>Pseudomonadati</taxon>
        <taxon>Bacteroidota</taxon>
        <taxon>Flavobacteriia</taxon>
        <taxon>Flavobacteriales</taxon>
        <taxon>Flavobacteriaceae</taxon>
        <taxon>Euzebyella</taxon>
    </lineage>
</organism>
<name>A0ABV8JWU4_9FLAO</name>
<dbReference type="EMBL" id="JBHSAW010000010">
    <property type="protein sequence ID" value="MFC4097279.1"/>
    <property type="molecule type" value="Genomic_DNA"/>
</dbReference>
<gene>
    <name evidence="1" type="ORF">ACFOUT_15415</name>
</gene>
<reference evidence="2" key="1">
    <citation type="journal article" date="2019" name="Int. J. Syst. Evol. Microbiol.">
        <title>The Global Catalogue of Microorganisms (GCM) 10K type strain sequencing project: providing services to taxonomists for standard genome sequencing and annotation.</title>
        <authorList>
            <consortium name="The Broad Institute Genomics Platform"/>
            <consortium name="The Broad Institute Genome Sequencing Center for Infectious Disease"/>
            <person name="Wu L."/>
            <person name="Ma J."/>
        </authorList>
    </citation>
    <scope>NUCLEOTIDE SEQUENCE [LARGE SCALE GENOMIC DNA]</scope>
    <source>
        <strain evidence="2">CECT 7477</strain>
    </source>
</reference>
<dbReference type="RefSeq" id="WP_192461973.1">
    <property type="nucleotide sequence ID" value="NZ_JACYFJ010000002.1"/>
</dbReference>